<dbReference type="EMBL" id="JAUCGM010000028">
    <property type="protein sequence ID" value="MDM8561958.1"/>
    <property type="molecule type" value="Genomic_DNA"/>
</dbReference>
<gene>
    <name evidence="1" type="ORF">QUF54_01225</name>
</gene>
<name>A0ABT7VSE7_9GAMM</name>
<protein>
    <submittedName>
        <fullName evidence="1">Uncharacterized protein</fullName>
    </submittedName>
</protein>
<accession>A0ABT7VSE7</accession>
<proteinExistence type="predicted"/>
<dbReference type="Proteomes" id="UP001171945">
    <property type="component" value="Unassembled WGS sequence"/>
</dbReference>
<organism evidence="1 2">
    <name type="scientific">Candidatus Marithioploca araucensis</name>
    <dbReference type="NCBI Taxonomy" id="70273"/>
    <lineage>
        <taxon>Bacteria</taxon>
        <taxon>Pseudomonadati</taxon>
        <taxon>Pseudomonadota</taxon>
        <taxon>Gammaproteobacteria</taxon>
        <taxon>Thiotrichales</taxon>
        <taxon>Thiotrichaceae</taxon>
        <taxon>Candidatus Marithioploca</taxon>
    </lineage>
</organism>
<evidence type="ECO:0000313" key="2">
    <source>
        <dbReference type="Proteomes" id="UP001171945"/>
    </source>
</evidence>
<reference evidence="1" key="1">
    <citation type="submission" date="2023-06" db="EMBL/GenBank/DDBJ databases">
        <title>Uncultivated large filamentous bacteria from sulfidic sediments reveal new species and different genomic features in energy metabolism and defense.</title>
        <authorList>
            <person name="Fonseca A."/>
        </authorList>
    </citation>
    <scope>NUCLEOTIDE SEQUENCE</scope>
    <source>
        <strain evidence="1">HSG4</strain>
    </source>
</reference>
<evidence type="ECO:0000313" key="1">
    <source>
        <dbReference type="EMBL" id="MDM8561958.1"/>
    </source>
</evidence>
<comment type="caution">
    <text evidence="1">The sequence shown here is derived from an EMBL/GenBank/DDBJ whole genome shotgun (WGS) entry which is preliminary data.</text>
</comment>
<keyword evidence="2" id="KW-1185">Reference proteome</keyword>
<sequence>MQNSYDEGRHVCPYKTSRLSVGANLRVRPRFHHRGTVASVDDNITGIA</sequence>